<name>A0A919NFB3_9ACTN</name>
<proteinExistence type="predicted"/>
<dbReference type="InterPro" id="IPR027417">
    <property type="entry name" value="P-loop_NTPase"/>
</dbReference>
<dbReference type="Gene3D" id="3.40.50.300">
    <property type="entry name" value="P-loop containing nucleotide triphosphate hydrolases"/>
    <property type="match status" value="1"/>
</dbReference>
<evidence type="ECO:0000313" key="5">
    <source>
        <dbReference type="Proteomes" id="UP000629619"/>
    </source>
</evidence>
<evidence type="ECO:0000259" key="3">
    <source>
        <dbReference type="Pfam" id="PF01580"/>
    </source>
</evidence>
<organism evidence="4 5">
    <name type="scientific">Actinoplanes siamensis</name>
    <dbReference type="NCBI Taxonomy" id="1223317"/>
    <lineage>
        <taxon>Bacteria</taxon>
        <taxon>Bacillati</taxon>
        <taxon>Actinomycetota</taxon>
        <taxon>Actinomycetes</taxon>
        <taxon>Micromonosporales</taxon>
        <taxon>Micromonosporaceae</taxon>
        <taxon>Actinoplanes</taxon>
    </lineage>
</organism>
<gene>
    <name evidence="4" type="ORF">Asi03nite_73510</name>
</gene>
<dbReference type="PANTHER" id="PTHR22683">
    <property type="entry name" value="SPORULATION PROTEIN RELATED"/>
    <property type="match status" value="1"/>
</dbReference>
<protein>
    <recommendedName>
        <fullName evidence="3">FtsK domain-containing protein</fullName>
    </recommendedName>
</protein>
<evidence type="ECO:0000256" key="1">
    <source>
        <dbReference type="ARBA" id="ARBA00022741"/>
    </source>
</evidence>
<reference evidence="4" key="1">
    <citation type="submission" date="2021-01" db="EMBL/GenBank/DDBJ databases">
        <title>Whole genome shotgun sequence of Actinoplanes siamensis NBRC 109076.</title>
        <authorList>
            <person name="Komaki H."/>
            <person name="Tamura T."/>
        </authorList>
    </citation>
    <scope>NUCLEOTIDE SEQUENCE</scope>
    <source>
        <strain evidence="4">NBRC 109076</strain>
    </source>
</reference>
<dbReference type="InterPro" id="IPR050206">
    <property type="entry name" value="FtsK/SpoIIIE/SftA"/>
</dbReference>
<accession>A0A919NFB3</accession>
<sequence length="321" mass="34648">MTACGLASPHDGQRWVPRLLGVRSDQWGGRVTVRLLPGQHPDDWAKAAPRLAYSLRLREARTFTSDRPDRVVLYFARRDPLAAVVGPLPAPAQLDLSGLEFGKQEAGTPYLLRLAGSHVLIAGATNSGKGSVIWSLLRSLATGISSGLVEVWAFDPKGGMELAAGTPLFARFAYDDPDTMAGVLEEAVKRMRQRADRLRGITRQHTPTVDDLAELAAGYAPGGRMTLGAVQPARIRAWRRKLLDGGTPEPQAVKAYALLRAIFNTAIREDEIIRQNPCRIPGYDRYHTPERPTATVAQVFALAHAVPGVGRDSGVVGAAPG</sequence>
<feature type="domain" description="FtsK" evidence="3">
    <location>
        <begin position="106"/>
        <end position="200"/>
    </location>
</feature>
<dbReference type="Pfam" id="PF01580">
    <property type="entry name" value="FtsK_SpoIIIE"/>
    <property type="match status" value="1"/>
</dbReference>
<dbReference type="AlphaFoldDB" id="A0A919NFB3"/>
<dbReference type="Proteomes" id="UP000629619">
    <property type="component" value="Unassembled WGS sequence"/>
</dbReference>
<dbReference type="GO" id="GO:0005524">
    <property type="term" value="F:ATP binding"/>
    <property type="evidence" value="ECO:0007669"/>
    <property type="project" value="UniProtKB-KW"/>
</dbReference>
<evidence type="ECO:0000313" key="4">
    <source>
        <dbReference type="EMBL" id="GIF09813.1"/>
    </source>
</evidence>
<dbReference type="RefSeq" id="WP_239103197.1">
    <property type="nucleotide sequence ID" value="NZ_BOMW01000103.1"/>
</dbReference>
<keyword evidence="1" id="KW-0547">Nucleotide-binding</keyword>
<dbReference type="PANTHER" id="PTHR22683:SF41">
    <property type="entry name" value="DNA TRANSLOCASE FTSK"/>
    <property type="match status" value="1"/>
</dbReference>
<evidence type="ECO:0000256" key="2">
    <source>
        <dbReference type="ARBA" id="ARBA00022840"/>
    </source>
</evidence>
<dbReference type="GO" id="GO:0003677">
    <property type="term" value="F:DNA binding"/>
    <property type="evidence" value="ECO:0007669"/>
    <property type="project" value="InterPro"/>
</dbReference>
<keyword evidence="5" id="KW-1185">Reference proteome</keyword>
<keyword evidence="2" id="KW-0067">ATP-binding</keyword>
<dbReference type="EMBL" id="BOMW01000103">
    <property type="protein sequence ID" value="GIF09813.1"/>
    <property type="molecule type" value="Genomic_DNA"/>
</dbReference>
<dbReference type="SUPFAM" id="SSF52540">
    <property type="entry name" value="P-loop containing nucleoside triphosphate hydrolases"/>
    <property type="match status" value="1"/>
</dbReference>
<comment type="caution">
    <text evidence="4">The sequence shown here is derived from an EMBL/GenBank/DDBJ whole genome shotgun (WGS) entry which is preliminary data.</text>
</comment>
<dbReference type="InterPro" id="IPR002543">
    <property type="entry name" value="FtsK_dom"/>
</dbReference>